<evidence type="ECO:0000256" key="2">
    <source>
        <dbReference type="ARBA" id="ARBA00002869"/>
    </source>
</evidence>
<evidence type="ECO:0000259" key="11">
    <source>
        <dbReference type="Pfam" id="PF03900"/>
    </source>
</evidence>
<evidence type="ECO:0000256" key="6">
    <source>
        <dbReference type="ARBA" id="ARBA00022679"/>
    </source>
</evidence>
<dbReference type="InterPro" id="IPR022419">
    <property type="entry name" value="Porphobilin_deaminase_cofac_BS"/>
</dbReference>
<evidence type="ECO:0000259" key="10">
    <source>
        <dbReference type="Pfam" id="PF01379"/>
    </source>
</evidence>
<accession>A0A7Y9GNP0</accession>
<keyword evidence="7" id="KW-0627">Porphyrin biosynthesis</keyword>
<comment type="caution">
    <text evidence="12">The sequence shown here is derived from an EMBL/GenBank/DDBJ whole genome shotgun (WGS) entry which is preliminary data.</text>
</comment>
<evidence type="ECO:0000256" key="8">
    <source>
        <dbReference type="ARBA" id="ARBA00048169"/>
    </source>
</evidence>
<dbReference type="AlphaFoldDB" id="A0A7Y9GNP0"/>
<dbReference type="GO" id="GO:0005737">
    <property type="term" value="C:cytoplasm"/>
    <property type="evidence" value="ECO:0007669"/>
    <property type="project" value="UniProtKB-UniRule"/>
</dbReference>
<comment type="function">
    <text evidence="2">Tetrapolymerization of the monopyrrole PBG into the hydroxymethylbilane pre-uroporphyrinogen in several discrete steps.</text>
</comment>
<keyword evidence="13" id="KW-1185">Reference proteome</keyword>
<dbReference type="SUPFAM" id="SSF54782">
    <property type="entry name" value="Porphobilinogen deaminase (hydroxymethylbilane synthase), C-terminal domain"/>
    <property type="match status" value="1"/>
</dbReference>
<dbReference type="NCBIfam" id="TIGR00212">
    <property type="entry name" value="hemC"/>
    <property type="match status" value="1"/>
</dbReference>
<dbReference type="PRINTS" id="PR00151">
    <property type="entry name" value="PORPHBDMNASE"/>
</dbReference>
<dbReference type="PROSITE" id="PS00533">
    <property type="entry name" value="PORPHOBILINOGEN_DEAM"/>
    <property type="match status" value="1"/>
</dbReference>
<dbReference type="EMBL" id="JACCBV010000001">
    <property type="protein sequence ID" value="NYE19754.1"/>
    <property type="molecule type" value="Genomic_DNA"/>
</dbReference>
<gene>
    <name evidence="12" type="ORF">BJ991_001782</name>
</gene>
<evidence type="ECO:0000313" key="13">
    <source>
        <dbReference type="Proteomes" id="UP000576969"/>
    </source>
</evidence>
<dbReference type="InterPro" id="IPR000860">
    <property type="entry name" value="HemC"/>
</dbReference>
<comment type="cofactor">
    <cofactor evidence="1">
        <name>dipyrromethane</name>
        <dbReference type="ChEBI" id="CHEBI:60342"/>
    </cofactor>
</comment>
<evidence type="ECO:0000256" key="9">
    <source>
        <dbReference type="NCBIfam" id="TIGR00212"/>
    </source>
</evidence>
<dbReference type="Gene3D" id="3.40.190.10">
    <property type="entry name" value="Periplasmic binding protein-like II"/>
    <property type="match status" value="2"/>
</dbReference>
<evidence type="ECO:0000313" key="12">
    <source>
        <dbReference type="EMBL" id="NYE19754.1"/>
    </source>
</evidence>
<evidence type="ECO:0000256" key="1">
    <source>
        <dbReference type="ARBA" id="ARBA00001916"/>
    </source>
</evidence>
<dbReference type="Proteomes" id="UP000576969">
    <property type="component" value="Unassembled WGS sequence"/>
</dbReference>
<dbReference type="GO" id="GO:0004418">
    <property type="term" value="F:hydroxymethylbilane synthase activity"/>
    <property type="evidence" value="ECO:0007669"/>
    <property type="project" value="UniProtKB-UniRule"/>
</dbReference>
<protein>
    <recommendedName>
        <fullName evidence="5 9">Hydroxymethylbilane synthase</fullName>
        <ecNumber evidence="5 9">2.5.1.61</ecNumber>
    </recommendedName>
</protein>
<comment type="similarity">
    <text evidence="3">Belongs to the HMBS family.</text>
</comment>
<evidence type="ECO:0000256" key="5">
    <source>
        <dbReference type="ARBA" id="ARBA00012655"/>
    </source>
</evidence>
<dbReference type="PIRSF" id="PIRSF001438">
    <property type="entry name" value="4pyrrol_synth_OHMeBilane_synth"/>
    <property type="match status" value="1"/>
</dbReference>
<evidence type="ECO:0000256" key="4">
    <source>
        <dbReference type="ARBA" id="ARBA00011245"/>
    </source>
</evidence>
<dbReference type="Pfam" id="PF03900">
    <property type="entry name" value="Porphobil_deamC"/>
    <property type="match status" value="1"/>
</dbReference>
<comment type="catalytic activity">
    <reaction evidence="8">
        <text>4 porphobilinogen + H2O = hydroxymethylbilane + 4 NH4(+)</text>
        <dbReference type="Rhea" id="RHEA:13185"/>
        <dbReference type="ChEBI" id="CHEBI:15377"/>
        <dbReference type="ChEBI" id="CHEBI:28938"/>
        <dbReference type="ChEBI" id="CHEBI:57845"/>
        <dbReference type="ChEBI" id="CHEBI:58126"/>
        <dbReference type="EC" id="2.5.1.61"/>
    </reaction>
</comment>
<dbReference type="PANTHER" id="PTHR11557:SF0">
    <property type="entry name" value="PORPHOBILINOGEN DEAMINASE"/>
    <property type="match status" value="1"/>
</dbReference>
<feature type="domain" description="Porphobilinogen deaminase N-terminal" evidence="10">
    <location>
        <begin position="3"/>
        <end position="205"/>
    </location>
</feature>
<dbReference type="FunFam" id="3.40.190.10:FF:000005">
    <property type="entry name" value="Porphobilinogen deaminase"/>
    <property type="match status" value="1"/>
</dbReference>
<comment type="subunit">
    <text evidence="4">Monomer.</text>
</comment>
<dbReference type="InterPro" id="IPR036803">
    <property type="entry name" value="Porphobilinogen_deaminase_C_sf"/>
</dbReference>
<sequence length="302" mass="31099">MTLRIGTRASALAMAQAGTIADLLGGELVPILSEGDTSTASLSTLGGRGVFANALREALLAREVDVLVHSYKDLPTTPVEGLAIAAVPERADARDALCARDGLTLETLPEGARVGTGSPRRRAQLAARRPDLELVDLRGNVDTRLGRVGSADPERALDAVMLAAAGLGRLGRLDAVTEYLDLEAWPTAPAQAALAVETRAGDERLAAAIDHRPTRLAADAERGVLALLGAGCAAPIGAHAFVEDELLFLTAVVYRPDGTAQLSSSHAAALDDDGTDAAASVARNVTDELLQQGAADLAPLGD</sequence>
<dbReference type="Pfam" id="PF01379">
    <property type="entry name" value="Porphobil_deam"/>
    <property type="match status" value="1"/>
</dbReference>
<name>A0A7Y9GNP0_9MICO</name>
<dbReference type="InterPro" id="IPR022418">
    <property type="entry name" value="Porphobilinogen_deaminase_C"/>
</dbReference>
<proteinExistence type="inferred from homology"/>
<evidence type="ECO:0000256" key="3">
    <source>
        <dbReference type="ARBA" id="ARBA00005638"/>
    </source>
</evidence>
<dbReference type="SUPFAM" id="SSF53850">
    <property type="entry name" value="Periplasmic binding protein-like II"/>
    <property type="match status" value="1"/>
</dbReference>
<evidence type="ECO:0000256" key="7">
    <source>
        <dbReference type="ARBA" id="ARBA00023244"/>
    </source>
</evidence>
<feature type="domain" description="Porphobilinogen deaminase C-terminal" evidence="11">
    <location>
        <begin position="217"/>
        <end position="264"/>
    </location>
</feature>
<keyword evidence="6 12" id="KW-0808">Transferase</keyword>
<dbReference type="InterPro" id="IPR022417">
    <property type="entry name" value="Porphobilin_deaminase_N"/>
</dbReference>
<dbReference type="EC" id="2.5.1.61" evidence="5 9"/>
<dbReference type="RefSeq" id="WP_179489299.1">
    <property type="nucleotide sequence ID" value="NZ_JACCBV010000001.1"/>
</dbReference>
<dbReference type="PANTHER" id="PTHR11557">
    <property type="entry name" value="PORPHOBILINOGEN DEAMINASE"/>
    <property type="match status" value="1"/>
</dbReference>
<dbReference type="Gene3D" id="3.30.160.40">
    <property type="entry name" value="Porphobilinogen deaminase, C-terminal domain"/>
    <property type="match status" value="1"/>
</dbReference>
<dbReference type="GO" id="GO:0006783">
    <property type="term" value="P:heme biosynthetic process"/>
    <property type="evidence" value="ECO:0007669"/>
    <property type="project" value="TreeGrafter"/>
</dbReference>
<reference evidence="12 13" key="1">
    <citation type="submission" date="2020-07" db="EMBL/GenBank/DDBJ databases">
        <title>Sequencing the genomes of 1000 actinobacteria strains.</title>
        <authorList>
            <person name="Klenk H.-P."/>
        </authorList>
    </citation>
    <scope>NUCLEOTIDE SEQUENCE [LARGE SCALE GENOMIC DNA]</scope>
    <source>
        <strain evidence="12 13">DSM 24662</strain>
    </source>
</reference>
<organism evidence="12 13">
    <name type="scientific">Microbacterium immunditiarum</name>
    <dbReference type="NCBI Taxonomy" id="337480"/>
    <lineage>
        <taxon>Bacteria</taxon>
        <taxon>Bacillati</taxon>
        <taxon>Actinomycetota</taxon>
        <taxon>Actinomycetes</taxon>
        <taxon>Micrococcales</taxon>
        <taxon>Microbacteriaceae</taxon>
        <taxon>Microbacterium</taxon>
    </lineage>
</organism>